<dbReference type="InterPro" id="IPR029767">
    <property type="entry name" value="WecB-like"/>
</dbReference>
<dbReference type="Proteomes" id="UP000528964">
    <property type="component" value="Unassembled WGS sequence"/>
</dbReference>
<dbReference type="EMBL" id="JACIDR010000006">
    <property type="protein sequence ID" value="MBB3974402.1"/>
    <property type="molecule type" value="Genomic_DNA"/>
</dbReference>
<reference evidence="7 8" key="1">
    <citation type="submission" date="2020-08" db="EMBL/GenBank/DDBJ databases">
        <title>Genomic Encyclopedia of Type Strains, Phase IV (KMG-IV): sequencing the most valuable type-strain genomes for metagenomic binning, comparative biology and taxonomic classification.</title>
        <authorList>
            <person name="Goeker M."/>
        </authorList>
    </citation>
    <scope>NUCLEOTIDE SEQUENCE [LARGE SCALE GENOMIC DNA]</scope>
    <source>
        <strain evidence="7 8">DSM 25481</strain>
    </source>
</reference>
<dbReference type="InterPro" id="IPR003331">
    <property type="entry name" value="UDP_GlcNAc_Epimerase_2_dom"/>
</dbReference>
<dbReference type="AlphaFoldDB" id="A0A7W6GGT2"/>
<keyword evidence="8" id="KW-1185">Reference proteome</keyword>
<gene>
    <name evidence="7" type="ORF">GGR24_003083</name>
</gene>
<evidence type="ECO:0000259" key="6">
    <source>
        <dbReference type="Pfam" id="PF02350"/>
    </source>
</evidence>
<comment type="similarity">
    <text evidence="3 5">Belongs to the UDP-N-acetylglucosamine 2-epimerase family.</text>
</comment>
<evidence type="ECO:0000256" key="3">
    <source>
        <dbReference type="ARBA" id="ARBA00038209"/>
    </source>
</evidence>
<evidence type="ECO:0000313" key="7">
    <source>
        <dbReference type="EMBL" id="MBB3974402.1"/>
    </source>
</evidence>
<evidence type="ECO:0000313" key="8">
    <source>
        <dbReference type="Proteomes" id="UP000528964"/>
    </source>
</evidence>
<dbReference type="Pfam" id="PF02350">
    <property type="entry name" value="Epimerase_2"/>
    <property type="match status" value="1"/>
</dbReference>
<evidence type="ECO:0000256" key="4">
    <source>
        <dbReference type="ARBA" id="ARBA00038858"/>
    </source>
</evidence>
<proteinExistence type="inferred from homology"/>
<dbReference type="PANTHER" id="PTHR43174">
    <property type="entry name" value="UDP-N-ACETYLGLUCOSAMINE 2-EPIMERASE"/>
    <property type="match status" value="1"/>
</dbReference>
<dbReference type="CDD" id="cd03786">
    <property type="entry name" value="GTB_UDP-GlcNAc_2-Epimerase"/>
    <property type="match status" value="1"/>
</dbReference>
<dbReference type="FunFam" id="3.40.50.2000:FF:000043">
    <property type="entry name" value="UDP-N-acetylglucosamine 2-epimerase"/>
    <property type="match status" value="1"/>
</dbReference>
<comment type="catalytic activity">
    <reaction evidence="2">
        <text>UDP-N-acetyl-alpha-D-glucosamine = UDP-N-acetyl-alpha-D-mannosamine</text>
        <dbReference type="Rhea" id="RHEA:17213"/>
        <dbReference type="ChEBI" id="CHEBI:57705"/>
        <dbReference type="ChEBI" id="CHEBI:68623"/>
        <dbReference type="EC" id="5.1.3.14"/>
    </reaction>
</comment>
<dbReference type="RefSeq" id="WP_183396260.1">
    <property type="nucleotide sequence ID" value="NZ_JACIDR010000006.1"/>
</dbReference>
<sequence>MRILTVIGTRPEAIKMAPVIRALSEEPSVTLGVCATGQHREMLAQVTDLFEIRPDFELNVMRDKQTLTHITARVLEGAEGVIKQFEPDWVLVQGDTSTVLAAALAAFYQKVRLGHVEAGLRTGNVLSPWPEEINRKLASQIASLHFAPTGTSRANLLREGIADRQIVVTGNTVIDALLWVRDRLASRPEMSARIEAQFTFLSSDKRLILVTGHRRENFDGGLDRVCMALRKLASRGDVEVIYAVHLNPVVQEAANRHLKGIDNVFLIPPQDYLPFVWLMNRSYLIITDSGGVQEEAPSLGKPVLVTRDTTERPEAVDAGTVLLVGTSTSAIVDSATRLLEDREARERMSLAHNPYGDGLAAGRIVRSLLTEQPAAAA</sequence>
<protein>
    <recommendedName>
        <fullName evidence="4">UDP-N-acetylglucosamine 2-epimerase (non-hydrolyzing)</fullName>
        <ecNumber evidence="4">5.1.3.14</ecNumber>
    </recommendedName>
</protein>
<dbReference type="NCBIfam" id="TIGR00236">
    <property type="entry name" value="wecB"/>
    <property type="match status" value="1"/>
</dbReference>
<dbReference type="GO" id="GO:0008761">
    <property type="term" value="F:UDP-N-acetylglucosamine 2-epimerase activity"/>
    <property type="evidence" value="ECO:0007669"/>
    <property type="project" value="UniProtKB-EC"/>
</dbReference>
<dbReference type="SUPFAM" id="SSF53756">
    <property type="entry name" value="UDP-Glycosyltransferase/glycogen phosphorylase"/>
    <property type="match status" value="1"/>
</dbReference>
<keyword evidence="1 5" id="KW-0413">Isomerase</keyword>
<dbReference type="EC" id="5.1.3.14" evidence="4"/>
<evidence type="ECO:0000256" key="5">
    <source>
        <dbReference type="RuleBase" id="RU003513"/>
    </source>
</evidence>
<feature type="domain" description="UDP-N-acetylglucosamine 2-epimerase" evidence="6">
    <location>
        <begin position="21"/>
        <end position="368"/>
    </location>
</feature>
<dbReference type="Gene3D" id="3.40.50.2000">
    <property type="entry name" value="Glycogen Phosphorylase B"/>
    <property type="match status" value="2"/>
</dbReference>
<organism evidence="7 8">
    <name type="scientific">Hansschlegelia beijingensis</name>
    <dbReference type="NCBI Taxonomy" id="1133344"/>
    <lineage>
        <taxon>Bacteria</taxon>
        <taxon>Pseudomonadati</taxon>
        <taxon>Pseudomonadota</taxon>
        <taxon>Alphaproteobacteria</taxon>
        <taxon>Hyphomicrobiales</taxon>
        <taxon>Methylopilaceae</taxon>
        <taxon>Hansschlegelia</taxon>
    </lineage>
</organism>
<comment type="caution">
    <text evidence="7">The sequence shown here is derived from an EMBL/GenBank/DDBJ whole genome shotgun (WGS) entry which is preliminary data.</text>
</comment>
<accession>A0A7W6GGT2</accession>
<evidence type="ECO:0000256" key="2">
    <source>
        <dbReference type="ARBA" id="ARBA00036080"/>
    </source>
</evidence>
<evidence type="ECO:0000256" key="1">
    <source>
        <dbReference type="ARBA" id="ARBA00023235"/>
    </source>
</evidence>
<name>A0A7W6GGT2_9HYPH</name>
<dbReference type="PANTHER" id="PTHR43174:SF2">
    <property type="entry name" value="UDP-N-ACETYLGLUCOSAMINE 2-EPIMERASE"/>
    <property type="match status" value="1"/>
</dbReference>